<dbReference type="PROSITE" id="PS50096">
    <property type="entry name" value="IQ"/>
    <property type="match status" value="1"/>
</dbReference>
<evidence type="ECO:0000256" key="1">
    <source>
        <dbReference type="ARBA" id="ARBA00022737"/>
    </source>
</evidence>
<feature type="domain" description="EF-hand" evidence="4">
    <location>
        <begin position="417"/>
        <end position="452"/>
    </location>
</feature>
<dbReference type="SUPFAM" id="SSF47473">
    <property type="entry name" value="EF-hand"/>
    <property type="match status" value="1"/>
</dbReference>
<dbReference type="InterPro" id="IPR002048">
    <property type="entry name" value="EF_hand_dom"/>
</dbReference>
<dbReference type="Gene3D" id="1.20.5.190">
    <property type="match status" value="1"/>
</dbReference>
<accession>T0RVQ6</accession>
<dbReference type="GeneID" id="19946696"/>
<keyword evidence="1" id="KW-0677">Repeat</keyword>
<dbReference type="eggNOG" id="KOG0028">
    <property type="taxonomic scope" value="Eukaryota"/>
</dbReference>
<dbReference type="InterPro" id="IPR011992">
    <property type="entry name" value="EF-hand-dom_pair"/>
</dbReference>
<dbReference type="CDD" id="cd00051">
    <property type="entry name" value="EFh"/>
    <property type="match status" value="1"/>
</dbReference>
<feature type="region of interest" description="Disordered" evidence="3">
    <location>
        <begin position="1"/>
        <end position="22"/>
    </location>
</feature>
<dbReference type="RefSeq" id="XP_008609939.1">
    <property type="nucleotide sequence ID" value="XM_008611717.1"/>
</dbReference>
<dbReference type="PANTHER" id="PTHR23050">
    <property type="entry name" value="CALCIUM BINDING PROTEIN"/>
    <property type="match status" value="1"/>
</dbReference>
<gene>
    <name evidence="5" type="ORF">SDRG_05969</name>
</gene>
<dbReference type="SMART" id="SM00054">
    <property type="entry name" value="EFh"/>
    <property type="match status" value="2"/>
</dbReference>
<dbReference type="InterPro" id="IPR050145">
    <property type="entry name" value="Centrin_CML-like"/>
</dbReference>
<dbReference type="GO" id="GO:0005509">
    <property type="term" value="F:calcium ion binding"/>
    <property type="evidence" value="ECO:0007669"/>
    <property type="project" value="InterPro"/>
</dbReference>
<reference evidence="5 6" key="1">
    <citation type="submission" date="2012-04" db="EMBL/GenBank/DDBJ databases">
        <title>The Genome Sequence of Saprolegnia declina VS20.</title>
        <authorList>
            <consortium name="The Broad Institute Genome Sequencing Platform"/>
            <person name="Russ C."/>
            <person name="Nusbaum C."/>
            <person name="Tyler B."/>
            <person name="van West P."/>
            <person name="Dieguez-Uribeondo J."/>
            <person name="de Bruijn I."/>
            <person name="Tripathy S."/>
            <person name="Jiang R."/>
            <person name="Young S.K."/>
            <person name="Zeng Q."/>
            <person name="Gargeya S."/>
            <person name="Fitzgerald M."/>
            <person name="Haas B."/>
            <person name="Abouelleil A."/>
            <person name="Alvarado L."/>
            <person name="Arachchi H.M."/>
            <person name="Berlin A."/>
            <person name="Chapman S.B."/>
            <person name="Goldberg J."/>
            <person name="Griggs A."/>
            <person name="Gujja S."/>
            <person name="Hansen M."/>
            <person name="Howarth C."/>
            <person name="Imamovic A."/>
            <person name="Larimer J."/>
            <person name="McCowen C."/>
            <person name="Montmayeur A."/>
            <person name="Murphy C."/>
            <person name="Neiman D."/>
            <person name="Pearson M."/>
            <person name="Priest M."/>
            <person name="Roberts A."/>
            <person name="Saif S."/>
            <person name="Shea T."/>
            <person name="Sisk P."/>
            <person name="Sykes S."/>
            <person name="Wortman J."/>
            <person name="Nusbaum C."/>
            <person name="Birren B."/>
        </authorList>
    </citation>
    <scope>NUCLEOTIDE SEQUENCE [LARGE SCALE GENOMIC DNA]</scope>
    <source>
        <strain evidence="5 6">VS20</strain>
    </source>
</reference>
<name>T0RVQ6_SAPDV</name>
<dbReference type="VEuPathDB" id="FungiDB:SDRG_05969"/>
<keyword evidence="2" id="KW-0106">Calcium</keyword>
<organism evidence="5 6">
    <name type="scientific">Saprolegnia diclina (strain VS20)</name>
    <dbReference type="NCBI Taxonomy" id="1156394"/>
    <lineage>
        <taxon>Eukaryota</taxon>
        <taxon>Sar</taxon>
        <taxon>Stramenopiles</taxon>
        <taxon>Oomycota</taxon>
        <taxon>Saprolegniomycetes</taxon>
        <taxon>Saprolegniales</taxon>
        <taxon>Saprolegniaceae</taxon>
        <taxon>Saprolegnia</taxon>
    </lineage>
</organism>
<dbReference type="EMBL" id="JH767147">
    <property type="protein sequence ID" value="EQC36518.1"/>
    <property type="molecule type" value="Genomic_DNA"/>
</dbReference>
<evidence type="ECO:0000256" key="3">
    <source>
        <dbReference type="SAM" id="MobiDB-lite"/>
    </source>
</evidence>
<evidence type="ECO:0000313" key="6">
    <source>
        <dbReference type="Proteomes" id="UP000030762"/>
    </source>
</evidence>
<keyword evidence="6" id="KW-1185">Reference proteome</keyword>
<dbReference type="PROSITE" id="PS50222">
    <property type="entry name" value="EF_HAND_2"/>
    <property type="match status" value="2"/>
</dbReference>
<dbReference type="InParanoid" id="T0RVQ6"/>
<feature type="domain" description="EF-hand" evidence="4">
    <location>
        <begin position="453"/>
        <end position="488"/>
    </location>
</feature>
<dbReference type="STRING" id="1156394.T0RVQ6"/>
<evidence type="ECO:0000313" key="5">
    <source>
        <dbReference type="EMBL" id="EQC36518.1"/>
    </source>
</evidence>
<sequence length="595" mass="68051">MHRAEALYAPPRKPRKRKVPTPLQPLVPKKVALRWHAEATAAFSDADLFLRWQETTHDERLEQLQSTIELIYGRSAAKYTALAPLAPEDRVVMCSKSRHVPERHVHTALQRLAKAEPFRVEATTTTLVTRLRPALLSIEMRARLEAHLVQRARGSIWQDEVRSLLARPLDASVFVHRAEQMQHPTTSLSLATAVTLPIPVHVSTGAPELLFPYSTDAHAASSKVARMYRCVCFRRSLRTHLDRLFSSLLLLQLFCRFRLRRHRQARVRVATTNRSARVIQSRASARLASKNKAATGIQCCWRRYCLRQRRHHTQRRHRAATAIQKLIQRYATYKVQKAKCLLRIYTACRRWCYRHRAIRREASRLASEIAVMEAAQRVARTETLALLQTPAGYAEIKRERDAMKREKKLKPRHKVDLETQAMEAAFAAFDTDGSGTIDLDELRLLTSELGVPMPEKDLRQGFADMDTDGSGGIEFSEFVAWWKADAVRSQSKTHMALLKMKLRGQALVGHLTGATTKAMASKRVLLRLMDKAKFDARTAYRSGNPPVSYCRVCFLSFPTERAWLVHVKHHFCPGRDILRLDDLRKHALQLSARSQ</sequence>
<evidence type="ECO:0000256" key="2">
    <source>
        <dbReference type="ARBA" id="ARBA00022837"/>
    </source>
</evidence>
<dbReference type="Proteomes" id="UP000030762">
    <property type="component" value="Unassembled WGS sequence"/>
</dbReference>
<dbReference type="InterPro" id="IPR018247">
    <property type="entry name" value="EF_Hand_1_Ca_BS"/>
</dbReference>
<protein>
    <recommendedName>
        <fullName evidence="4">EF-hand domain-containing protein</fullName>
    </recommendedName>
</protein>
<dbReference type="AlphaFoldDB" id="T0RVQ6"/>
<dbReference type="Gene3D" id="1.10.238.10">
    <property type="entry name" value="EF-hand"/>
    <property type="match status" value="1"/>
</dbReference>
<dbReference type="Pfam" id="PF13499">
    <property type="entry name" value="EF-hand_7"/>
    <property type="match status" value="1"/>
</dbReference>
<dbReference type="PROSITE" id="PS00018">
    <property type="entry name" value="EF_HAND_1"/>
    <property type="match status" value="1"/>
</dbReference>
<evidence type="ECO:0000259" key="4">
    <source>
        <dbReference type="PROSITE" id="PS50222"/>
    </source>
</evidence>
<dbReference type="OrthoDB" id="167809at2759"/>
<proteinExistence type="predicted"/>